<proteinExistence type="predicted"/>
<dbReference type="InterPro" id="IPR029021">
    <property type="entry name" value="Prot-tyrosine_phosphatase-like"/>
</dbReference>
<reference evidence="7" key="1">
    <citation type="submission" date="2015-02" db="EMBL/GenBank/DDBJ databases">
        <title>Genome sequencing for Strongylocentrotus purpuratus.</title>
        <authorList>
            <person name="Murali S."/>
            <person name="Liu Y."/>
            <person name="Vee V."/>
            <person name="English A."/>
            <person name="Wang M."/>
            <person name="Skinner E."/>
            <person name="Han Y."/>
            <person name="Muzny D.M."/>
            <person name="Worley K.C."/>
            <person name="Gibbs R.A."/>
        </authorList>
    </citation>
    <scope>NUCLEOTIDE SEQUENCE</scope>
</reference>
<dbReference type="EnsemblMetazoa" id="XM_030984795">
    <property type="protein sequence ID" value="XP_030840655"/>
    <property type="gene ID" value="LOC115918607"/>
</dbReference>
<dbReference type="OMA" id="QDANTSM"/>
<dbReference type="InterPro" id="IPR003595">
    <property type="entry name" value="Tyr_Pase_cat"/>
</dbReference>
<dbReference type="PROSITE" id="PS50056">
    <property type="entry name" value="TYR_PHOSPHATASE_2"/>
    <property type="match status" value="1"/>
</dbReference>
<feature type="domain" description="Tyrosine specific protein phosphatases" evidence="5">
    <location>
        <begin position="72"/>
        <end position="152"/>
    </location>
</feature>
<dbReference type="CDD" id="cd00047">
    <property type="entry name" value="PTPc"/>
    <property type="match status" value="1"/>
</dbReference>
<keyword evidence="2" id="KW-1133">Transmembrane helix</keyword>
<name>A0A7M7NRK0_STRPU</name>
<evidence type="ECO:0000259" key="5">
    <source>
        <dbReference type="PROSITE" id="PS50056"/>
    </source>
</evidence>
<dbReference type="SMART" id="SM00194">
    <property type="entry name" value="PTPc"/>
    <property type="match status" value="1"/>
</dbReference>
<keyword evidence="2" id="KW-0472">Membrane</keyword>
<keyword evidence="3" id="KW-0325">Glycoprotein</keyword>
<feature type="domain" description="Tyrosine-protein phosphatase" evidence="4">
    <location>
        <begin position="1"/>
        <end position="161"/>
    </location>
</feature>
<dbReference type="GO" id="GO:0016020">
    <property type="term" value="C:membrane"/>
    <property type="evidence" value="ECO:0007669"/>
    <property type="project" value="UniProtKB-SubCell"/>
</dbReference>
<dbReference type="Proteomes" id="UP000007110">
    <property type="component" value="Unassembled WGS sequence"/>
</dbReference>
<organism evidence="6 7">
    <name type="scientific">Strongylocentrotus purpuratus</name>
    <name type="common">Purple sea urchin</name>
    <dbReference type="NCBI Taxonomy" id="7668"/>
    <lineage>
        <taxon>Eukaryota</taxon>
        <taxon>Metazoa</taxon>
        <taxon>Echinodermata</taxon>
        <taxon>Eleutherozoa</taxon>
        <taxon>Echinozoa</taxon>
        <taxon>Echinoidea</taxon>
        <taxon>Euechinoidea</taxon>
        <taxon>Echinacea</taxon>
        <taxon>Camarodonta</taxon>
        <taxon>Echinidea</taxon>
        <taxon>Strongylocentrotidae</taxon>
        <taxon>Strongylocentrotus</taxon>
    </lineage>
</organism>
<dbReference type="RefSeq" id="XP_030840655.1">
    <property type="nucleotide sequence ID" value="XM_030984795.1"/>
</dbReference>
<dbReference type="InParanoid" id="A0A7M7NRK0"/>
<dbReference type="InterPro" id="IPR050713">
    <property type="entry name" value="RTP_Phos/Ushers"/>
</dbReference>
<sequence length="164" mass="18255">MLSLLQTKCEHYWPTGQKPHLHGNVTVTLVGSKQTEHFIQRTLLIGKKGTELTVTHYQYLAWTDHGVPASTAPLVALLYQVKMTSQEDGALTGPIIVHCSAGIGRTGTFIAADMLMNAIQRSTATDYIDIAGTVAKLREQRTSLVQTLYQYIYLHRIMLSLIEE</sequence>
<evidence type="ECO:0000256" key="1">
    <source>
        <dbReference type="ARBA" id="ARBA00022692"/>
    </source>
</evidence>
<protein>
    <submittedName>
        <fullName evidence="6">Uncharacterized protein</fullName>
    </submittedName>
</protein>
<evidence type="ECO:0000256" key="3">
    <source>
        <dbReference type="ARBA" id="ARBA00023180"/>
    </source>
</evidence>
<evidence type="ECO:0000259" key="4">
    <source>
        <dbReference type="PROSITE" id="PS50055"/>
    </source>
</evidence>
<dbReference type="PROSITE" id="PS50055">
    <property type="entry name" value="TYR_PHOSPHATASE_PTP"/>
    <property type="match status" value="1"/>
</dbReference>
<dbReference type="OrthoDB" id="165498at2759"/>
<dbReference type="InterPro" id="IPR016130">
    <property type="entry name" value="Tyr_Pase_AS"/>
</dbReference>
<dbReference type="AlphaFoldDB" id="A0A7M7NRK0"/>
<dbReference type="PROSITE" id="PS00383">
    <property type="entry name" value="TYR_PHOSPHATASE_1"/>
    <property type="match status" value="1"/>
</dbReference>
<evidence type="ECO:0000313" key="6">
    <source>
        <dbReference type="EnsemblMetazoa" id="XP_030840655"/>
    </source>
</evidence>
<dbReference type="PRINTS" id="PR00700">
    <property type="entry name" value="PRTYPHPHTASE"/>
</dbReference>
<dbReference type="KEGG" id="spu:115918607"/>
<evidence type="ECO:0000256" key="2">
    <source>
        <dbReference type="ARBA" id="ARBA00022989"/>
    </source>
</evidence>
<accession>A0A7M7NRK0</accession>
<dbReference type="PANTHER" id="PTHR46957:SF3">
    <property type="entry name" value="CYTOKINE RECEPTOR"/>
    <property type="match status" value="1"/>
</dbReference>
<dbReference type="SUPFAM" id="SSF52799">
    <property type="entry name" value="(Phosphotyrosine protein) phosphatases II"/>
    <property type="match status" value="1"/>
</dbReference>
<dbReference type="Pfam" id="PF00102">
    <property type="entry name" value="Y_phosphatase"/>
    <property type="match status" value="1"/>
</dbReference>
<dbReference type="GeneID" id="115918607"/>
<reference evidence="6" key="2">
    <citation type="submission" date="2021-01" db="UniProtKB">
        <authorList>
            <consortium name="EnsemblMetazoa"/>
        </authorList>
    </citation>
    <scope>IDENTIFICATION</scope>
</reference>
<dbReference type="PANTHER" id="PTHR46957">
    <property type="entry name" value="CYTOKINE RECEPTOR"/>
    <property type="match status" value="1"/>
</dbReference>
<evidence type="ECO:0000313" key="7">
    <source>
        <dbReference type="Proteomes" id="UP000007110"/>
    </source>
</evidence>
<keyword evidence="7" id="KW-1185">Reference proteome</keyword>
<keyword evidence="1" id="KW-0812">Transmembrane</keyword>
<dbReference type="InterPro" id="IPR000242">
    <property type="entry name" value="PTP_cat"/>
</dbReference>
<dbReference type="InterPro" id="IPR000387">
    <property type="entry name" value="Tyr_Pase_dom"/>
</dbReference>
<dbReference type="GO" id="GO:0004725">
    <property type="term" value="F:protein tyrosine phosphatase activity"/>
    <property type="evidence" value="ECO:0007669"/>
    <property type="project" value="InterPro"/>
</dbReference>
<dbReference type="Gene3D" id="3.90.190.10">
    <property type="entry name" value="Protein tyrosine phosphatase superfamily"/>
    <property type="match status" value="1"/>
</dbReference>
<dbReference type="SMART" id="SM00404">
    <property type="entry name" value="PTPc_motif"/>
    <property type="match status" value="1"/>
</dbReference>